<feature type="region of interest" description="Disordered" evidence="11">
    <location>
        <begin position="588"/>
        <end position="656"/>
    </location>
</feature>
<dbReference type="GO" id="GO:0016342">
    <property type="term" value="C:catenin complex"/>
    <property type="evidence" value="ECO:0000318"/>
    <property type="project" value="GO_Central"/>
</dbReference>
<evidence type="ECO:0000256" key="6">
    <source>
        <dbReference type="ARBA" id="ARBA00022837"/>
    </source>
</evidence>
<dbReference type="InterPro" id="IPR020894">
    <property type="entry name" value="Cadherin_CS"/>
</dbReference>
<keyword evidence="12" id="KW-0812">Transmembrane</keyword>
<dbReference type="Pfam" id="PF00028">
    <property type="entry name" value="Cadherin"/>
    <property type="match status" value="2"/>
</dbReference>
<keyword evidence="5" id="KW-0677">Repeat</keyword>
<evidence type="ECO:0000256" key="11">
    <source>
        <dbReference type="SAM" id="MobiDB-lite"/>
    </source>
</evidence>
<dbReference type="GO" id="GO:0016477">
    <property type="term" value="P:cell migration"/>
    <property type="evidence" value="ECO:0000318"/>
    <property type="project" value="GO_Central"/>
</dbReference>
<evidence type="ECO:0000256" key="12">
    <source>
        <dbReference type="SAM" id="Phobius"/>
    </source>
</evidence>
<evidence type="ECO:0000256" key="8">
    <source>
        <dbReference type="ARBA" id="ARBA00023136"/>
    </source>
</evidence>
<proteinExistence type="predicted"/>
<sequence length="744" mass="78717">MVTILDVNDNPPVFRETNITVNVNEDTKVNTIVVPQADVTATDADIDDVIFYDLTGSPMALEYFNIQGVNNPQISLLKALDYETMNLMELTLYAMDGDAHASDTHTATAAITIHILQSDRRPPWFQPCTLFGGHKMCINHGYTGKVNVSQNVIGPLILEPGPLYAIDGDKDLNEIIVYEIVGGNDDNTFTIGNSTGNITMNKPVDKLKTFVLYIVASQENNPYRYSQTTVEIKVVHRNDHKPVFDTTYTGTVSVDLPVSSLVMEAGRPSVPLKIFARDDDFPDGINPDIKYEIQNSSDFKVTSDGFLLTTAILNVSSTITLLVIANDTVAQQEASTLITIDVLPLATPGPGGPTPSAHPTFKSTTSSTTSASPGPGGPTPSTLPTSKSTASSTTSASPGSGATIPSAHTTLKSTTSSTTSASPGSGGPIQSTRPTSKSTTSSTTPAAPGPGGPTPSTVSTSKSTTSSTTSASPGSGGPIPSTRPTSKSTASSTTSVHPGPGGPTPSTRPTSKTTVSSTTHETSKPLESTNVPLDIYKQDMAVLGGTLGSLLAITLVLLGLISYKYYKLKNAPGEDDSKFTQGFVNETFEKDEKPNSDGKGDALPASLEVEHDSPGAPPPSEKSVEVSLASAAPEATENEAKNEDSEKEVKSILTKDRRVADDGYKSVWFKEDIDPDAKDDVLVIGDEPNRNDSDDDTNEEDEDENDTGRDSTDVAIIPGRAHLSEDQSLFSESLKNTEENSVYL</sequence>
<dbReference type="eggNOG" id="KOG3594">
    <property type="taxonomic scope" value="Eukaryota"/>
</dbReference>
<evidence type="ECO:0000256" key="2">
    <source>
        <dbReference type="ARBA" id="ARBA00022475"/>
    </source>
</evidence>
<dbReference type="InterPro" id="IPR039808">
    <property type="entry name" value="Cadherin"/>
</dbReference>
<dbReference type="GO" id="GO:0016339">
    <property type="term" value="P:calcium-dependent cell-cell adhesion via plasma membrane cell adhesion molecules"/>
    <property type="evidence" value="ECO:0000318"/>
    <property type="project" value="GO_Central"/>
</dbReference>
<feature type="compositionally biased region" description="Basic and acidic residues" evidence="11">
    <location>
        <begin position="638"/>
        <end position="656"/>
    </location>
</feature>
<dbReference type="PANTHER" id="PTHR24027">
    <property type="entry name" value="CADHERIN-23"/>
    <property type="match status" value="1"/>
</dbReference>
<keyword evidence="8 12" id="KW-0472">Membrane</keyword>
<dbReference type="Pfam" id="PF08758">
    <property type="entry name" value="Cadherin_pro"/>
    <property type="match status" value="1"/>
</dbReference>
<feature type="compositionally biased region" description="Basic and acidic residues" evidence="11">
    <location>
        <begin position="671"/>
        <end position="692"/>
    </location>
</feature>
<evidence type="ECO:0000256" key="5">
    <source>
        <dbReference type="ARBA" id="ARBA00022737"/>
    </source>
</evidence>
<gene>
    <name evidence="14" type="primary">cdhr5</name>
</gene>
<evidence type="ECO:0000256" key="3">
    <source>
        <dbReference type="ARBA" id="ARBA00022723"/>
    </source>
</evidence>
<dbReference type="InParanoid" id="G1KQL6"/>
<keyword evidence="3" id="KW-0479">Metal-binding</keyword>
<dbReference type="STRING" id="28377.ENSACAP00000014788"/>
<evidence type="ECO:0000313" key="14">
    <source>
        <dbReference type="Ensembl" id="ENSACAP00000014788.3"/>
    </source>
</evidence>
<feature type="transmembrane region" description="Helical" evidence="12">
    <location>
        <begin position="540"/>
        <end position="561"/>
    </location>
</feature>
<dbReference type="Proteomes" id="UP000001646">
    <property type="component" value="Chromosome 1"/>
</dbReference>
<dbReference type="GO" id="GO:0044331">
    <property type="term" value="P:cell-cell adhesion mediated by cadherin"/>
    <property type="evidence" value="ECO:0000318"/>
    <property type="project" value="GO_Central"/>
</dbReference>
<evidence type="ECO:0000256" key="1">
    <source>
        <dbReference type="ARBA" id="ARBA00004236"/>
    </source>
</evidence>
<keyword evidence="15" id="KW-1185">Reference proteome</keyword>
<dbReference type="InterPro" id="IPR002126">
    <property type="entry name" value="Cadherin-like_dom"/>
</dbReference>
<dbReference type="GO" id="GO:0005912">
    <property type="term" value="C:adherens junction"/>
    <property type="evidence" value="ECO:0000318"/>
    <property type="project" value="GO_Central"/>
</dbReference>
<dbReference type="GO" id="GO:0007043">
    <property type="term" value="P:cell-cell junction assembly"/>
    <property type="evidence" value="ECO:0000318"/>
    <property type="project" value="GO_Central"/>
</dbReference>
<keyword evidence="7" id="KW-0130">Cell adhesion</keyword>
<name>G1KQL6_ANOCA</name>
<dbReference type="PROSITE" id="PS50268">
    <property type="entry name" value="CADHERIN_2"/>
    <property type="match status" value="3"/>
</dbReference>
<evidence type="ECO:0000256" key="4">
    <source>
        <dbReference type="ARBA" id="ARBA00022729"/>
    </source>
</evidence>
<keyword evidence="6 10" id="KW-0106">Calcium</keyword>
<dbReference type="PROSITE" id="PS00232">
    <property type="entry name" value="CADHERIN_1"/>
    <property type="match status" value="1"/>
</dbReference>
<evidence type="ECO:0000313" key="15">
    <source>
        <dbReference type="Proteomes" id="UP000001646"/>
    </source>
</evidence>
<dbReference type="Gene3D" id="2.60.40.60">
    <property type="entry name" value="Cadherins"/>
    <property type="match status" value="3"/>
</dbReference>
<dbReference type="InterPro" id="IPR015919">
    <property type="entry name" value="Cadherin-like_sf"/>
</dbReference>
<dbReference type="GO" id="GO:0000902">
    <property type="term" value="P:cell morphogenesis"/>
    <property type="evidence" value="ECO:0000318"/>
    <property type="project" value="GO_Central"/>
</dbReference>
<feature type="compositionally biased region" description="Acidic residues" evidence="11">
    <location>
        <begin position="693"/>
        <end position="705"/>
    </location>
</feature>
<evidence type="ECO:0000256" key="10">
    <source>
        <dbReference type="PROSITE-ProRule" id="PRU00043"/>
    </source>
</evidence>
<evidence type="ECO:0000256" key="7">
    <source>
        <dbReference type="ARBA" id="ARBA00022889"/>
    </source>
</evidence>
<dbReference type="SUPFAM" id="SSF49313">
    <property type="entry name" value="Cadherin-like"/>
    <property type="match status" value="3"/>
</dbReference>
<reference evidence="14" key="3">
    <citation type="submission" date="2025-09" db="UniProtKB">
        <authorList>
            <consortium name="Ensembl"/>
        </authorList>
    </citation>
    <scope>IDENTIFICATION</scope>
</reference>
<dbReference type="FunFam" id="2.60.40.60:FF:000469">
    <property type="entry name" value="Cadherin-related family member 5"/>
    <property type="match status" value="1"/>
</dbReference>
<evidence type="ECO:0000256" key="9">
    <source>
        <dbReference type="ARBA" id="ARBA00023180"/>
    </source>
</evidence>
<feature type="compositionally biased region" description="Low complexity" evidence="11">
    <location>
        <begin position="431"/>
        <end position="446"/>
    </location>
</feature>
<dbReference type="GO" id="GO:0045296">
    <property type="term" value="F:cadherin binding"/>
    <property type="evidence" value="ECO:0000318"/>
    <property type="project" value="GO_Central"/>
</dbReference>
<keyword evidence="2" id="KW-1003">Cell membrane</keyword>
<dbReference type="Ensembl" id="ENSACAT00000015089.4">
    <property type="protein sequence ID" value="ENSACAP00000014788.3"/>
    <property type="gene ID" value="ENSACAG00000015070.4"/>
</dbReference>
<feature type="domain" description="Cadherin" evidence="13">
    <location>
        <begin position="146"/>
        <end position="244"/>
    </location>
</feature>
<dbReference type="SMART" id="SM00112">
    <property type="entry name" value="CA"/>
    <property type="match status" value="3"/>
</dbReference>
<dbReference type="AlphaFoldDB" id="G1KQL6"/>
<feature type="compositionally biased region" description="Basic and acidic residues" evidence="11">
    <location>
        <begin position="588"/>
        <end position="600"/>
    </location>
</feature>
<reference evidence="14" key="2">
    <citation type="submission" date="2025-08" db="UniProtKB">
        <authorList>
            <consortium name="Ensembl"/>
        </authorList>
    </citation>
    <scope>IDENTIFICATION</scope>
</reference>
<feature type="region of interest" description="Disordered" evidence="11">
    <location>
        <begin position="349"/>
        <end position="526"/>
    </location>
</feature>
<dbReference type="InterPro" id="IPR014868">
    <property type="entry name" value="Cadherin_pro_dom"/>
</dbReference>
<keyword evidence="9" id="KW-0325">Glycoprotein</keyword>
<dbReference type="CDD" id="cd11304">
    <property type="entry name" value="Cadherin_repeat"/>
    <property type="match status" value="2"/>
</dbReference>
<dbReference type="HOGENOM" id="CLU_021415_1_0_1"/>
<dbReference type="PANTHER" id="PTHR24027:SF414">
    <property type="entry name" value="CADHERIN-RELATED FAMILY MEMBER 5 ISOFORM X1"/>
    <property type="match status" value="1"/>
</dbReference>
<dbReference type="GO" id="GO:0034332">
    <property type="term" value="P:adherens junction organization"/>
    <property type="evidence" value="ECO:0000318"/>
    <property type="project" value="GO_Central"/>
</dbReference>
<dbReference type="GO" id="GO:0008013">
    <property type="term" value="F:beta-catenin binding"/>
    <property type="evidence" value="ECO:0000318"/>
    <property type="project" value="GO_Central"/>
</dbReference>
<protein>
    <recommendedName>
        <fullName evidence="13">Cadherin domain-containing protein</fullName>
    </recommendedName>
</protein>
<dbReference type="GeneTree" id="ENSGT00940000164955"/>
<dbReference type="PRINTS" id="PR00205">
    <property type="entry name" value="CADHERIN"/>
</dbReference>
<dbReference type="GO" id="GO:0007156">
    <property type="term" value="P:homophilic cell adhesion via plasma membrane adhesion molecules"/>
    <property type="evidence" value="ECO:0007669"/>
    <property type="project" value="InterPro"/>
</dbReference>
<keyword evidence="12" id="KW-1133">Transmembrane helix</keyword>
<feature type="domain" description="Cadherin" evidence="13">
    <location>
        <begin position="15"/>
        <end position="125"/>
    </location>
</feature>
<dbReference type="Bgee" id="ENSACAG00000015070">
    <property type="expression patterns" value="Expressed in kidney and 2 other cell types or tissues"/>
</dbReference>
<feature type="compositionally biased region" description="Low complexity" evidence="11">
    <location>
        <begin position="454"/>
        <end position="520"/>
    </location>
</feature>
<feature type="compositionally biased region" description="Low complexity" evidence="11">
    <location>
        <begin position="349"/>
        <end position="423"/>
    </location>
</feature>
<feature type="domain" description="Cadherin" evidence="13">
    <location>
        <begin position="244"/>
        <end position="361"/>
    </location>
</feature>
<evidence type="ECO:0000259" key="13">
    <source>
        <dbReference type="PROSITE" id="PS50268"/>
    </source>
</evidence>
<reference evidence="14 15" key="1">
    <citation type="submission" date="2009-12" db="EMBL/GenBank/DDBJ databases">
        <title>The Genome Sequence of Anolis carolinensis (Green Anole Lizard).</title>
        <authorList>
            <consortium name="The Genome Sequencing Platform"/>
            <person name="Di Palma F."/>
            <person name="Alfoldi J."/>
            <person name="Heiman D."/>
            <person name="Young S."/>
            <person name="Grabherr M."/>
            <person name="Johnson J."/>
            <person name="Lander E.S."/>
            <person name="Lindblad-Toh K."/>
        </authorList>
    </citation>
    <scope>NUCLEOTIDE SEQUENCE [LARGE SCALE GENOMIC DNA]</scope>
    <source>
        <strain evidence="14 15">JBL SC #1</strain>
    </source>
</reference>
<accession>G1KQL6</accession>
<dbReference type="GO" id="GO:0005509">
    <property type="term" value="F:calcium ion binding"/>
    <property type="evidence" value="ECO:0007669"/>
    <property type="project" value="UniProtKB-UniRule"/>
</dbReference>
<comment type="subcellular location">
    <subcellularLocation>
        <location evidence="1">Cell membrane</location>
    </subcellularLocation>
</comment>
<feature type="region of interest" description="Disordered" evidence="11">
    <location>
        <begin position="671"/>
        <end position="715"/>
    </location>
</feature>
<organism evidence="14 15">
    <name type="scientific">Anolis carolinensis</name>
    <name type="common">Green anole</name>
    <name type="synonym">American chameleon</name>
    <dbReference type="NCBI Taxonomy" id="28377"/>
    <lineage>
        <taxon>Eukaryota</taxon>
        <taxon>Metazoa</taxon>
        <taxon>Chordata</taxon>
        <taxon>Craniata</taxon>
        <taxon>Vertebrata</taxon>
        <taxon>Euteleostomi</taxon>
        <taxon>Lepidosauria</taxon>
        <taxon>Squamata</taxon>
        <taxon>Bifurcata</taxon>
        <taxon>Unidentata</taxon>
        <taxon>Episquamata</taxon>
        <taxon>Toxicofera</taxon>
        <taxon>Iguania</taxon>
        <taxon>Dactyloidae</taxon>
        <taxon>Anolis</taxon>
    </lineage>
</organism>
<keyword evidence="4" id="KW-0732">Signal</keyword>